<dbReference type="EMBL" id="JBJQND010000006">
    <property type="protein sequence ID" value="KAL3874583.1"/>
    <property type="molecule type" value="Genomic_DNA"/>
</dbReference>
<evidence type="ECO:0000256" key="1">
    <source>
        <dbReference type="SAM" id="MobiDB-lite"/>
    </source>
</evidence>
<evidence type="ECO:0000313" key="3">
    <source>
        <dbReference type="Proteomes" id="UP001634394"/>
    </source>
</evidence>
<comment type="caution">
    <text evidence="2">The sequence shown here is derived from an EMBL/GenBank/DDBJ whole genome shotgun (WGS) entry which is preliminary data.</text>
</comment>
<organism evidence="2 3">
    <name type="scientific">Sinanodonta woodiana</name>
    <name type="common">Chinese pond mussel</name>
    <name type="synonym">Anodonta woodiana</name>
    <dbReference type="NCBI Taxonomy" id="1069815"/>
    <lineage>
        <taxon>Eukaryota</taxon>
        <taxon>Metazoa</taxon>
        <taxon>Spiralia</taxon>
        <taxon>Lophotrochozoa</taxon>
        <taxon>Mollusca</taxon>
        <taxon>Bivalvia</taxon>
        <taxon>Autobranchia</taxon>
        <taxon>Heteroconchia</taxon>
        <taxon>Palaeoheterodonta</taxon>
        <taxon>Unionida</taxon>
        <taxon>Unionoidea</taxon>
        <taxon>Unionidae</taxon>
        <taxon>Unioninae</taxon>
        <taxon>Sinanodonta</taxon>
    </lineage>
</organism>
<reference evidence="2 3" key="1">
    <citation type="submission" date="2024-11" db="EMBL/GenBank/DDBJ databases">
        <title>Chromosome-level genome assembly of the freshwater bivalve Anodonta woodiana.</title>
        <authorList>
            <person name="Chen X."/>
        </authorList>
    </citation>
    <scope>NUCLEOTIDE SEQUENCE [LARGE SCALE GENOMIC DNA]</scope>
    <source>
        <strain evidence="2">MN2024</strain>
        <tissue evidence="2">Gills</tissue>
    </source>
</reference>
<name>A0ABD3WPD4_SINWO</name>
<protein>
    <submittedName>
        <fullName evidence="2">Uncharacterized protein</fullName>
    </submittedName>
</protein>
<accession>A0ABD3WPD4</accession>
<gene>
    <name evidence="2" type="ORF">ACJMK2_037571</name>
</gene>
<keyword evidence="3" id="KW-1185">Reference proteome</keyword>
<dbReference type="AlphaFoldDB" id="A0ABD3WPD4"/>
<dbReference type="Proteomes" id="UP001634394">
    <property type="component" value="Unassembled WGS sequence"/>
</dbReference>
<sequence length="107" mass="12361">MSKEISTEFEQTNNRNIQNKCAPDLSNAKAESSDIKRNLNFEVNDAVNSKSTEIHLENLDIENLDLNVLAKLQLQDPILKMVHDWLKNKNKPDWADVAKYGLEIKYF</sequence>
<evidence type="ECO:0000313" key="2">
    <source>
        <dbReference type="EMBL" id="KAL3874583.1"/>
    </source>
</evidence>
<feature type="compositionally biased region" description="Polar residues" evidence="1">
    <location>
        <begin position="8"/>
        <end position="19"/>
    </location>
</feature>
<proteinExistence type="predicted"/>
<feature type="region of interest" description="Disordered" evidence="1">
    <location>
        <begin position="1"/>
        <end position="24"/>
    </location>
</feature>